<dbReference type="NCBIfam" id="TIGR03570">
    <property type="entry name" value="NeuD_NnaD"/>
    <property type="match status" value="1"/>
</dbReference>
<evidence type="ECO:0000256" key="2">
    <source>
        <dbReference type="ARBA" id="ARBA00022737"/>
    </source>
</evidence>
<evidence type="ECO:0000259" key="3">
    <source>
        <dbReference type="Pfam" id="PF17836"/>
    </source>
</evidence>
<dbReference type="Proteomes" id="UP000680279">
    <property type="component" value="Unassembled WGS sequence"/>
</dbReference>
<dbReference type="Pfam" id="PF00132">
    <property type="entry name" value="Hexapep"/>
    <property type="match status" value="2"/>
</dbReference>
<evidence type="ECO:0000313" key="4">
    <source>
        <dbReference type="EMBL" id="GIN23152.1"/>
    </source>
</evidence>
<dbReference type="RefSeq" id="WP_212963918.1">
    <property type="nucleotide sequence ID" value="NZ_BOQT01000027.1"/>
</dbReference>
<protein>
    <submittedName>
        <fullName evidence="4">Acetyltransferase EpsM</fullName>
    </submittedName>
</protein>
<dbReference type="InterPro" id="IPR011004">
    <property type="entry name" value="Trimer_LpxA-like_sf"/>
</dbReference>
<proteinExistence type="predicted"/>
<dbReference type="SUPFAM" id="SSF51161">
    <property type="entry name" value="Trimeric LpxA-like enzymes"/>
    <property type="match status" value="1"/>
</dbReference>
<feature type="domain" description="PglD N-terminal" evidence="3">
    <location>
        <begin position="3"/>
        <end position="80"/>
    </location>
</feature>
<keyword evidence="5" id="KW-1185">Reference proteome</keyword>
<sequence length="207" mass="22054">MKKIVIVGQGGHSKVIKDIIIASKEYQIYALLDDKYDKPTQKDKIIYAPISYANVLCSEKEIYFNIAIGDNSVRKKVGKMLDDIGVQFAILKHPTAVISPSVEIGRGSVIMPNCVVNADTVIGEHVIINSSSVIEHDNQINGYVHISPKAVLTGNVYVGEGTQIGAGATVIPNIKIGDWSMVGAGATVVSDIPSKVTVVGVPAKIIS</sequence>
<dbReference type="InterPro" id="IPR020019">
    <property type="entry name" value="AcTrfase_PglD-like"/>
</dbReference>
<dbReference type="Pfam" id="PF17836">
    <property type="entry name" value="PglD_N"/>
    <property type="match status" value="1"/>
</dbReference>
<dbReference type="Gene3D" id="2.160.10.10">
    <property type="entry name" value="Hexapeptide repeat proteins"/>
    <property type="match status" value="1"/>
</dbReference>
<dbReference type="PANTHER" id="PTHR43300:SF7">
    <property type="entry name" value="UDP-N-ACETYLBACILLOSAMINE N-ACETYLTRANSFERASE"/>
    <property type="match status" value="1"/>
</dbReference>
<dbReference type="InterPro" id="IPR018357">
    <property type="entry name" value="Hexapep_transf_CS"/>
</dbReference>
<evidence type="ECO:0000256" key="1">
    <source>
        <dbReference type="ARBA" id="ARBA00022679"/>
    </source>
</evidence>
<dbReference type="CDD" id="cd03360">
    <property type="entry name" value="LbH_AT_putative"/>
    <property type="match status" value="1"/>
</dbReference>
<evidence type="ECO:0000313" key="5">
    <source>
        <dbReference type="Proteomes" id="UP000680279"/>
    </source>
</evidence>
<dbReference type="InterPro" id="IPR050179">
    <property type="entry name" value="Trans_hexapeptide_repeat"/>
</dbReference>
<dbReference type="EMBL" id="BOQT01000027">
    <property type="protein sequence ID" value="GIN23152.1"/>
    <property type="molecule type" value="Genomic_DNA"/>
</dbReference>
<keyword evidence="2" id="KW-0677">Repeat</keyword>
<comment type="caution">
    <text evidence="4">The sequence shown here is derived from an EMBL/GenBank/DDBJ whole genome shotgun (WGS) entry which is preliminary data.</text>
</comment>
<reference evidence="4 5" key="1">
    <citation type="submission" date="2021-03" db="EMBL/GenBank/DDBJ databases">
        <title>Antimicrobial resistance genes in bacteria isolated from Japanese honey, and their potential for conferring macrolide and lincosamide resistance in the American foulbrood pathogen Paenibacillus larvae.</title>
        <authorList>
            <person name="Okamoto M."/>
            <person name="Kumagai M."/>
            <person name="Kanamori H."/>
            <person name="Takamatsu D."/>
        </authorList>
    </citation>
    <scope>NUCLEOTIDE SEQUENCE [LARGE SCALE GENOMIC DNA]</scope>
    <source>
        <strain evidence="4 5">J1TS3</strain>
    </source>
</reference>
<name>A0ABQ4KBL6_9BACI</name>
<dbReference type="PROSITE" id="PS00101">
    <property type="entry name" value="HEXAPEP_TRANSFERASES"/>
    <property type="match status" value="1"/>
</dbReference>
<organism evidence="4 5">
    <name type="scientific">Siminovitchia fordii</name>
    <dbReference type="NCBI Taxonomy" id="254759"/>
    <lineage>
        <taxon>Bacteria</taxon>
        <taxon>Bacillati</taxon>
        <taxon>Bacillota</taxon>
        <taxon>Bacilli</taxon>
        <taxon>Bacillales</taxon>
        <taxon>Bacillaceae</taxon>
        <taxon>Siminovitchia</taxon>
    </lineage>
</organism>
<dbReference type="Gene3D" id="3.40.50.20">
    <property type="match status" value="1"/>
</dbReference>
<dbReference type="PANTHER" id="PTHR43300">
    <property type="entry name" value="ACETYLTRANSFERASE"/>
    <property type="match status" value="1"/>
</dbReference>
<accession>A0ABQ4KBL6</accession>
<keyword evidence="1" id="KW-0808">Transferase</keyword>
<dbReference type="InterPro" id="IPR001451">
    <property type="entry name" value="Hexapep"/>
</dbReference>
<gene>
    <name evidence="4" type="primary">epsM</name>
    <name evidence="4" type="ORF">J1TS3_42860</name>
</gene>
<dbReference type="InterPro" id="IPR041561">
    <property type="entry name" value="PglD_N"/>
</dbReference>